<evidence type="ECO:0000256" key="1">
    <source>
        <dbReference type="SAM" id="SignalP"/>
    </source>
</evidence>
<feature type="chain" id="PRO_5038424120" evidence="1">
    <location>
        <begin position="27"/>
        <end position="253"/>
    </location>
</feature>
<accession>A0A563DPD4</accession>
<dbReference type="AlphaFoldDB" id="A0A563DPD4"/>
<evidence type="ECO:0000313" key="3">
    <source>
        <dbReference type="Proteomes" id="UP000320244"/>
    </source>
</evidence>
<dbReference type="EMBL" id="VCQV01000094">
    <property type="protein sequence ID" value="TWP32065.1"/>
    <property type="molecule type" value="Genomic_DNA"/>
</dbReference>
<evidence type="ECO:0000313" key="2">
    <source>
        <dbReference type="EMBL" id="TWP32065.1"/>
    </source>
</evidence>
<reference evidence="2 3" key="2">
    <citation type="submission" date="2019-08" db="EMBL/GenBank/DDBJ databases">
        <title>Jejuicoccus antrihumi gen. nov., sp. nov., a new member of the family Dermacoccaceae isolated from a cave.</title>
        <authorList>
            <person name="Schumann P."/>
            <person name="Kim I.S."/>
        </authorList>
    </citation>
    <scope>NUCLEOTIDE SEQUENCE [LARGE SCALE GENOMIC DNA]</scope>
    <source>
        <strain evidence="2 3">C5-26</strain>
    </source>
</reference>
<proteinExistence type="predicted"/>
<dbReference type="Proteomes" id="UP000320244">
    <property type="component" value="Unassembled WGS sequence"/>
</dbReference>
<organism evidence="2 3">
    <name type="scientific">Leekyejoonella antrihumi</name>
    <dbReference type="NCBI Taxonomy" id="1660198"/>
    <lineage>
        <taxon>Bacteria</taxon>
        <taxon>Bacillati</taxon>
        <taxon>Actinomycetota</taxon>
        <taxon>Actinomycetes</taxon>
        <taxon>Micrococcales</taxon>
        <taxon>Dermacoccaceae</taxon>
        <taxon>Leekyejoonella</taxon>
    </lineage>
</organism>
<sequence>MGRFGGHRSIAALTSVLLIAALSLVAAPRAAAEACDARNNLQTGWASNFWNGTEPRSYEGVSAVILDRGGYVLCSTDTNGGWNFSTTWTMIVSNNLNGYAQSGTMYRFGYGTCVKRWAEQNSGSSWADYYISGCSNVGESHKYWQSPYYTGSAWTMRSNIDTTLIHQSTFDPFAVWTRPFYVQYSAETYHSESHIPGTSTAKQDFSSMLIQDFYNNGWYGSCSNVYLGSYNGNPSRWGVDAPACNHVRMWTAR</sequence>
<reference evidence="2 3" key="1">
    <citation type="submission" date="2019-05" db="EMBL/GenBank/DDBJ databases">
        <authorList>
            <person name="Lee S.D."/>
        </authorList>
    </citation>
    <scope>NUCLEOTIDE SEQUENCE [LARGE SCALE GENOMIC DNA]</scope>
    <source>
        <strain evidence="2 3">C5-26</strain>
    </source>
</reference>
<keyword evidence="1" id="KW-0732">Signal</keyword>
<gene>
    <name evidence="2" type="ORF">FGL98_24730</name>
</gene>
<dbReference type="RefSeq" id="WP_146321495.1">
    <property type="nucleotide sequence ID" value="NZ_VCQV01000094.1"/>
</dbReference>
<keyword evidence="3" id="KW-1185">Reference proteome</keyword>
<feature type="signal peptide" evidence="1">
    <location>
        <begin position="1"/>
        <end position="26"/>
    </location>
</feature>
<protein>
    <submittedName>
        <fullName evidence="2">Uncharacterized protein</fullName>
    </submittedName>
</protein>
<comment type="caution">
    <text evidence="2">The sequence shown here is derived from an EMBL/GenBank/DDBJ whole genome shotgun (WGS) entry which is preliminary data.</text>
</comment>
<name>A0A563DPD4_9MICO</name>